<feature type="domain" description="PAZ" evidence="3">
    <location>
        <begin position="179"/>
        <end position="297"/>
    </location>
</feature>
<dbReference type="HOGENOM" id="CLU_004544_4_3_1"/>
<evidence type="ECO:0000256" key="1">
    <source>
        <dbReference type="RuleBase" id="RU361178"/>
    </source>
</evidence>
<evidence type="ECO:0000256" key="2">
    <source>
        <dbReference type="SAM" id="MobiDB-lite"/>
    </source>
</evidence>
<dbReference type="SUPFAM" id="SSF101690">
    <property type="entry name" value="PAZ domain"/>
    <property type="match status" value="1"/>
</dbReference>
<dbReference type="InterPro" id="IPR003100">
    <property type="entry name" value="PAZ_dom"/>
</dbReference>
<feature type="region of interest" description="Disordered" evidence="2">
    <location>
        <begin position="363"/>
        <end position="383"/>
    </location>
</feature>
<dbReference type="Gene3D" id="2.170.260.10">
    <property type="entry name" value="paz domain"/>
    <property type="match status" value="1"/>
</dbReference>
<evidence type="ECO:0000313" key="5">
    <source>
        <dbReference type="EMBL" id="KIP05771.1"/>
    </source>
</evidence>
<gene>
    <name evidence="5" type="ORF">PHLGIDRAFT_36273</name>
</gene>
<evidence type="ECO:0000259" key="4">
    <source>
        <dbReference type="PROSITE" id="PS50822"/>
    </source>
</evidence>
<dbReference type="PROSITE" id="PS50821">
    <property type="entry name" value="PAZ"/>
    <property type="match status" value="1"/>
</dbReference>
<dbReference type="Gene3D" id="3.30.420.10">
    <property type="entry name" value="Ribonuclease H-like superfamily/Ribonuclease H"/>
    <property type="match status" value="1"/>
</dbReference>
<dbReference type="PROSITE" id="PS50822">
    <property type="entry name" value="PIWI"/>
    <property type="match status" value="1"/>
</dbReference>
<dbReference type="CDD" id="cd04657">
    <property type="entry name" value="Piwi_ago-like"/>
    <property type="match status" value="1"/>
</dbReference>
<dbReference type="SMART" id="SM01163">
    <property type="entry name" value="DUF1785"/>
    <property type="match status" value="1"/>
</dbReference>
<dbReference type="Pfam" id="PF08699">
    <property type="entry name" value="ArgoL1"/>
    <property type="match status" value="1"/>
</dbReference>
<accession>A0A0C3RW86</accession>
<dbReference type="Pfam" id="PF02171">
    <property type="entry name" value="Piwi"/>
    <property type="match status" value="1"/>
</dbReference>
<organism evidence="5 6">
    <name type="scientific">Phlebiopsis gigantea (strain 11061_1 CR5-6)</name>
    <name type="common">White-rot fungus</name>
    <name type="synonym">Peniophora gigantea</name>
    <dbReference type="NCBI Taxonomy" id="745531"/>
    <lineage>
        <taxon>Eukaryota</taxon>
        <taxon>Fungi</taxon>
        <taxon>Dikarya</taxon>
        <taxon>Basidiomycota</taxon>
        <taxon>Agaricomycotina</taxon>
        <taxon>Agaricomycetes</taxon>
        <taxon>Polyporales</taxon>
        <taxon>Phanerochaetaceae</taxon>
        <taxon>Phlebiopsis</taxon>
    </lineage>
</organism>
<dbReference type="InterPro" id="IPR036085">
    <property type="entry name" value="PAZ_dom_sf"/>
</dbReference>
<dbReference type="InterPro" id="IPR045246">
    <property type="entry name" value="Piwi_ago-like"/>
</dbReference>
<evidence type="ECO:0000313" key="6">
    <source>
        <dbReference type="Proteomes" id="UP000053257"/>
    </source>
</evidence>
<dbReference type="InterPro" id="IPR036397">
    <property type="entry name" value="RNaseH_sf"/>
</dbReference>
<evidence type="ECO:0000259" key="3">
    <source>
        <dbReference type="PROSITE" id="PS50821"/>
    </source>
</evidence>
<dbReference type="InterPro" id="IPR032473">
    <property type="entry name" value="Argonaute_Mid_dom"/>
</dbReference>
<dbReference type="Pfam" id="PF16487">
    <property type="entry name" value="ArgoMid"/>
    <property type="match status" value="1"/>
</dbReference>
<dbReference type="InterPro" id="IPR014811">
    <property type="entry name" value="ArgoL1"/>
</dbReference>
<dbReference type="PANTHER" id="PTHR22891">
    <property type="entry name" value="EUKARYOTIC TRANSLATION INITIATION FACTOR 2C"/>
    <property type="match status" value="1"/>
</dbReference>
<dbReference type="OrthoDB" id="10252740at2759"/>
<dbReference type="SUPFAM" id="SSF53098">
    <property type="entry name" value="Ribonuclease H-like"/>
    <property type="match status" value="1"/>
</dbReference>
<dbReference type="SMART" id="SM00949">
    <property type="entry name" value="PAZ"/>
    <property type="match status" value="1"/>
</dbReference>
<dbReference type="InterPro" id="IPR003165">
    <property type="entry name" value="Piwi"/>
</dbReference>
<dbReference type="Pfam" id="PF16488">
    <property type="entry name" value="ArgoL2"/>
    <property type="match status" value="1"/>
</dbReference>
<feature type="domain" description="Piwi" evidence="4">
    <location>
        <begin position="476"/>
        <end position="787"/>
    </location>
</feature>
<dbReference type="InterPro" id="IPR012337">
    <property type="entry name" value="RNaseH-like_sf"/>
</dbReference>
<proteinExistence type="inferred from homology"/>
<dbReference type="Pfam" id="PF02170">
    <property type="entry name" value="PAZ"/>
    <property type="match status" value="1"/>
</dbReference>
<dbReference type="Gene3D" id="3.40.50.2300">
    <property type="match status" value="1"/>
</dbReference>
<protein>
    <recommendedName>
        <fullName evidence="7">Piwi domain-containing protein</fullName>
    </recommendedName>
</protein>
<comment type="similarity">
    <text evidence="1">Belongs to the argonaute family.</text>
</comment>
<dbReference type="STRING" id="745531.A0A0C3RW86"/>
<dbReference type="AlphaFoldDB" id="A0A0C3RW86"/>
<evidence type="ECO:0008006" key="7">
    <source>
        <dbReference type="Google" id="ProtNLM"/>
    </source>
</evidence>
<dbReference type="Proteomes" id="UP000053257">
    <property type="component" value="Unassembled WGS sequence"/>
</dbReference>
<dbReference type="EMBL" id="KN840534">
    <property type="protein sequence ID" value="KIP05771.1"/>
    <property type="molecule type" value="Genomic_DNA"/>
</dbReference>
<reference evidence="5 6" key="1">
    <citation type="journal article" date="2014" name="PLoS Genet.">
        <title>Analysis of the Phlebiopsis gigantea genome, transcriptome and secretome provides insight into its pioneer colonization strategies of wood.</title>
        <authorList>
            <person name="Hori C."/>
            <person name="Ishida T."/>
            <person name="Igarashi K."/>
            <person name="Samejima M."/>
            <person name="Suzuki H."/>
            <person name="Master E."/>
            <person name="Ferreira P."/>
            <person name="Ruiz-Duenas F.J."/>
            <person name="Held B."/>
            <person name="Canessa P."/>
            <person name="Larrondo L.F."/>
            <person name="Schmoll M."/>
            <person name="Druzhinina I.S."/>
            <person name="Kubicek C.P."/>
            <person name="Gaskell J.A."/>
            <person name="Kersten P."/>
            <person name="St John F."/>
            <person name="Glasner J."/>
            <person name="Sabat G."/>
            <person name="Splinter BonDurant S."/>
            <person name="Syed K."/>
            <person name="Yadav J."/>
            <person name="Mgbeahuruike A.C."/>
            <person name="Kovalchuk A."/>
            <person name="Asiegbu F.O."/>
            <person name="Lackner G."/>
            <person name="Hoffmeister D."/>
            <person name="Rencoret J."/>
            <person name="Gutierrez A."/>
            <person name="Sun H."/>
            <person name="Lindquist E."/>
            <person name="Barry K."/>
            <person name="Riley R."/>
            <person name="Grigoriev I.V."/>
            <person name="Henrissat B."/>
            <person name="Kues U."/>
            <person name="Berka R.M."/>
            <person name="Martinez A.T."/>
            <person name="Covert S.F."/>
            <person name="Blanchette R.A."/>
            <person name="Cullen D."/>
        </authorList>
    </citation>
    <scope>NUCLEOTIDE SEQUENCE [LARGE SCALE GENOMIC DNA]</scope>
    <source>
        <strain evidence="5 6">11061_1 CR5-6</strain>
    </source>
</reference>
<dbReference type="InterPro" id="IPR032474">
    <property type="entry name" value="Argonaute_N"/>
</dbReference>
<name>A0A0C3RW86_PHLG1</name>
<dbReference type="CDD" id="cd02846">
    <property type="entry name" value="PAZ_argonaute_like"/>
    <property type="match status" value="1"/>
</dbReference>
<keyword evidence="6" id="KW-1185">Reference proteome</keyword>
<dbReference type="SMART" id="SM00950">
    <property type="entry name" value="Piwi"/>
    <property type="match status" value="1"/>
</dbReference>
<dbReference type="GO" id="GO:0003723">
    <property type="term" value="F:RNA binding"/>
    <property type="evidence" value="ECO:0007669"/>
    <property type="project" value="InterPro"/>
</dbReference>
<dbReference type="InterPro" id="IPR032472">
    <property type="entry name" value="ArgoL2"/>
</dbReference>
<dbReference type="Pfam" id="PF16486">
    <property type="entry name" value="ArgoN"/>
    <property type="match status" value="1"/>
</dbReference>
<feature type="region of interest" description="Disordered" evidence="2">
    <location>
        <begin position="46"/>
        <end position="73"/>
    </location>
</feature>
<sequence>MGSDAEQKRPIRANMDMIQKLQEQVAPEIFTPRCAYDGRKNMYTTRKLPLPDGKQSFEVPLRDPASPGGTPQQNQKYLKITITEAAQYNPVVLQRFLEGRQSHDNEVLTVITALNVVVRMEPTSRFPFNVRSFFTPDGKRDIGNGFELWRGYFQSVRPAVGRMLLNVDISTAMMYKEGPLIDLALDHLGKRGGQPNLLAPSRGLPPHLWRDIQHFLRGVKIVTNVGAGRGRGPRMITSLSRDGARQLSFTRQDGTSITVADYYRTTYNTTLRFPDVICAGVGTRGEYIPFELCFVPSGQIMRKEIPPDKQKAMVEFSTLKPFERLDSIRAALGVLAHGQSEYVRQFGLHVDGPQPLRTQARVLPPPTLQYGPGSKPPTVTPREGTWNMADRKLYRPAAIAKFVIAVYDGRFNQTSTQELARSLVVACKAVGIRIEPSAERPYLTWPKAQGNIANDLREAGRHCYANMEPKNTPPTLIVVVLPENAANLYREIKHFGDILQGVPTQCLKATKCGRGNAQYFANVCLKINVKLGGINTIPDRRSAQILTDPHNPTMIMGADVGHPAAYSRDRPSFSSVVASVDSNTSLYVADCRVQEPRLEIIADLEAMTKNMIAKFKSYHKGMEKTTNTDPKRIIFFRDGVSEGQFRQVLDIELPRIKAACESLGIRPAITFIVVGKRHHVRFFPVDPNDPKQADRSKNCKAGTIVDRDVTHPVEFDFYLQSHAGLLGTSRPAHYSVLYDDSNFSVNALQELCFTLCHVYARCTRSVSIPAPVYYADIVCDRAKNHFDPTQGDLNLESSDTATDVDVGARVERFTQAFKPLHANMSTKMYFS</sequence>